<accession>A0A4Y8D9D3</accession>
<reference evidence="2 3" key="1">
    <citation type="submission" date="2017-11" db="EMBL/GenBank/DDBJ databases">
        <title>Comparative genomics of Botrytis spp.</title>
        <authorList>
            <person name="Valero-Jimenez C.A."/>
            <person name="Tapia P."/>
            <person name="Veloso J."/>
            <person name="Silva-Moreno E."/>
            <person name="Staats M."/>
            <person name="Valdes J.H."/>
            <person name="Van Kan J.A.L."/>
        </authorList>
    </citation>
    <scope>NUCLEOTIDE SEQUENCE [LARGE SCALE GENOMIC DNA]</scope>
    <source>
        <strain evidence="2 3">MUCL2830</strain>
    </source>
</reference>
<protein>
    <recommendedName>
        <fullName evidence="1">2EXR domain-containing protein</fullName>
    </recommendedName>
</protein>
<dbReference type="EMBL" id="PHWZ01000066">
    <property type="protein sequence ID" value="TEY75047.1"/>
    <property type="molecule type" value="Genomic_DNA"/>
</dbReference>
<evidence type="ECO:0000313" key="2">
    <source>
        <dbReference type="EMBL" id="TEY75047.1"/>
    </source>
</evidence>
<feature type="domain" description="2EXR" evidence="1">
    <location>
        <begin position="69"/>
        <end position="166"/>
    </location>
</feature>
<evidence type="ECO:0000313" key="3">
    <source>
        <dbReference type="Proteomes" id="UP000297299"/>
    </source>
</evidence>
<comment type="caution">
    <text evidence="2">The sequence shown here is derived from an EMBL/GenBank/DDBJ whole genome shotgun (WGS) entry which is preliminary data.</text>
</comment>
<dbReference type="InterPro" id="IPR045518">
    <property type="entry name" value="2EXR"/>
</dbReference>
<dbReference type="PANTHER" id="PTHR35910:SF1">
    <property type="entry name" value="2EXR DOMAIN-CONTAINING PROTEIN"/>
    <property type="match status" value="1"/>
</dbReference>
<proteinExistence type="predicted"/>
<dbReference type="PANTHER" id="PTHR35910">
    <property type="entry name" value="2EXR DOMAIN-CONTAINING PROTEIN"/>
    <property type="match status" value="1"/>
</dbReference>
<evidence type="ECO:0000259" key="1">
    <source>
        <dbReference type="Pfam" id="PF20150"/>
    </source>
</evidence>
<dbReference type="OrthoDB" id="3530648at2759"/>
<dbReference type="Proteomes" id="UP000297299">
    <property type="component" value="Unassembled WGS sequence"/>
</dbReference>
<dbReference type="Pfam" id="PF20150">
    <property type="entry name" value="2EXR"/>
    <property type="match status" value="1"/>
</dbReference>
<gene>
    <name evidence="2" type="ORF">BOTCAL_0066g00240</name>
</gene>
<organism evidence="2 3">
    <name type="scientific">Botryotinia calthae</name>
    <dbReference type="NCBI Taxonomy" id="38488"/>
    <lineage>
        <taxon>Eukaryota</taxon>
        <taxon>Fungi</taxon>
        <taxon>Dikarya</taxon>
        <taxon>Ascomycota</taxon>
        <taxon>Pezizomycotina</taxon>
        <taxon>Leotiomycetes</taxon>
        <taxon>Helotiales</taxon>
        <taxon>Sclerotiniaceae</taxon>
        <taxon>Botryotinia</taxon>
    </lineage>
</organism>
<dbReference type="AlphaFoldDB" id="A0A4Y8D9D3"/>
<name>A0A4Y8D9D3_9HELO</name>
<sequence>MNSDYVLSRKVREKLITWKAKAVSIGRWCRRKNFLKRNGSGAKAAFAPIDSSLTQGDKSKLENQCGIMFHPFSRLPLELRLEIWRMSWDSRNVGIVTKFDYSRDSDGTLQVGITELKTCISPPSTMSVNRESRVEALLHYKLLALGPLSYGHVVSEFYFNHELDTIAIYIVSVNQTSGYTYHTFAGLVHHFLDTVTALRDIRSLIMIPMGRNDYYVVSLGDHEIYTNHQSAWSYLSELLLLADSCLKGVIYDASYYSNDLIPIGYSPISLSHPSPLGYLIVIPELLGIPEHGQDTKVSYGFFCFCHS</sequence>
<keyword evidence="3" id="KW-1185">Reference proteome</keyword>